<dbReference type="EMBL" id="JAJNNZ010000022">
    <property type="protein sequence ID" value="MCJ2378771.1"/>
    <property type="molecule type" value="Genomic_DNA"/>
</dbReference>
<proteinExistence type="predicted"/>
<dbReference type="AlphaFoldDB" id="A0A9X1WEV3"/>
<name>A0A9X1WEV3_9VIBR</name>
<sequence length="63" mass="7075">MDKTLLSENSDIRKLALEVFGSDSLAEEWFRKSIPALSGCKPSDLDHDQLTQLLNSLKYGDFS</sequence>
<reference evidence="1" key="1">
    <citation type="submission" date="2021-11" db="EMBL/GenBank/DDBJ databases">
        <title>Vibrio ZSDE26 sp. nov. and Vibrio ZSDZ34 sp. nov., isolated from coastal seawater in Qingdao.</title>
        <authorList>
            <person name="Zhang P."/>
        </authorList>
    </citation>
    <scope>NUCLEOTIDE SEQUENCE</scope>
    <source>
        <strain evidence="1">ZSDZ34</strain>
    </source>
</reference>
<organism evidence="1 2">
    <name type="scientific">Vibrio gelatinilyticus</name>
    <dbReference type="NCBI Taxonomy" id="2893468"/>
    <lineage>
        <taxon>Bacteria</taxon>
        <taxon>Pseudomonadati</taxon>
        <taxon>Pseudomonadota</taxon>
        <taxon>Gammaproteobacteria</taxon>
        <taxon>Vibrionales</taxon>
        <taxon>Vibrionaceae</taxon>
        <taxon>Vibrio</taxon>
    </lineage>
</organism>
<dbReference type="Proteomes" id="UP001139488">
    <property type="component" value="Unassembled WGS sequence"/>
</dbReference>
<comment type="caution">
    <text evidence="1">The sequence shown here is derived from an EMBL/GenBank/DDBJ whole genome shotgun (WGS) entry which is preliminary data.</text>
</comment>
<protein>
    <submittedName>
        <fullName evidence="1">MbcA/ParS/Xre antitoxin family protein</fullName>
    </submittedName>
</protein>
<keyword evidence="2" id="KW-1185">Reference proteome</keyword>
<evidence type="ECO:0000313" key="2">
    <source>
        <dbReference type="Proteomes" id="UP001139488"/>
    </source>
</evidence>
<gene>
    <name evidence="1" type="ORF">LNL84_18335</name>
</gene>
<evidence type="ECO:0000313" key="1">
    <source>
        <dbReference type="EMBL" id="MCJ2378771.1"/>
    </source>
</evidence>
<dbReference type="RefSeq" id="WP_244359187.1">
    <property type="nucleotide sequence ID" value="NZ_JAJNNZ010000022.1"/>
</dbReference>
<accession>A0A9X1WEV3</accession>